<keyword evidence="3" id="KW-1140">T=1 icosahedral capsid protein</keyword>
<proteinExistence type="inferred from homology"/>
<reference evidence="6" key="1">
    <citation type="submission" date="2021-04" db="EMBL/GenBank/DDBJ databases">
        <title>Genomes of microviruses identified in yellow-bellied marmot fecal samples.</title>
        <authorList>
            <person name="Varsani A."/>
            <person name="Kraberger S."/>
            <person name="Chatterjee A."/>
            <person name="Richet C."/>
            <person name="Fontenele R.S."/>
            <person name="Schmidlin K."/>
            <person name="Blumstein D.T."/>
        </authorList>
    </citation>
    <scope>NUCLEOTIDE SEQUENCE</scope>
    <source>
        <strain evidence="6">Mar27</strain>
    </source>
</reference>
<comment type="subcellular location">
    <subcellularLocation>
        <location evidence="1">Virion</location>
    </subcellularLocation>
</comment>
<dbReference type="EMBL" id="MZ089773">
    <property type="protein sequence ID" value="QXP45057.1"/>
    <property type="molecule type" value="Genomic_DNA"/>
</dbReference>
<protein>
    <submittedName>
        <fullName evidence="6">Major capsid protein</fullName>
    </submittedName>
</protein>
<evidence type="ECO:0000256" key="3">
    <source>
        <dbReference type="ARBA" id="ARBA00022431"/>
    </source>
</evidence>
<evidence type="ECO:0000256" key="4">
    <source>
        <dbReference type="ARBA" id="ARBA00022561"/>
    </source>
</evidence>
<dbReference type="Pfam" id="PF02305">
    <property type="entry name" value="Phage_F"/>
    <property type="match status" value="1"/>
</dbReference>
<dbReference type="SUPFAM" id="SSF88645">
    <property type="entry name" value="ssDNA viruses"/>
    <property type="match status" value="1"/>
</dbReference>
<dbReference type="InterPro" id="IPR016184">
    <property type="entry name" value="Capsid/spike_ssDNA_virus"/>
</dbReference>
<evidence type="ECO:0000256" key="5">
    <source>
        <dbReference type="ARBA" id="ARBA00022844"/>
    </source>
</evidence>
<name>A0A8F5XT59_9VIRU</name>
<dbReference type="InterPro" id="IPR037002">
    <property type="entry name" value="Microviridae_protein_F_sf"/>
</dbReference>
<comment type="similarity">
    <text evidence="2">Belongs to the microviridae F protein family.</text>
</comment>
<keyword evidence="4" id="KW-0167">Capsid protein</keyword>
<evidence type="ECO:0000256" key="1">
    <source>
        <dbReference type="ARBA" id="ARBA00004328"/>
    </source>
</evidence>
<dbReference type="InterPro" id="IPR003514">
    <property type="entry name" value="Microviridae_protein_F"/>
</dbReference>
<sequence length="548" mass="61076">MARNSNFSFGSIPKIHVPRRAFNLSYNHKTTLNVGDLVPFHVQEVYPGDTFKIDSSAMVRLTSTFVKPVMDDVFLDTFYFFVPNRLVMDDWKAVMGENNKTAYYTEYESVPLMPITSPSSPSEYVGTIANYMGIPFYSVSSGTRVQPVSIIPFRDYALIYNEWFRDENLQDPVLINKSSTLSSFEKMNSSEFSPNNYTGKVAKINKIHDYFTSALPQPQKGEPVAVSVGGAVTTGAQSVSGAQAYPLRFLTTSGSSVAPGYVGLNSTGAFLSSSSSEVGSYIYPSNLHSEASFSVNDLTYSIALQRMLNRDNYGGTRYIEYIRSAFGVEAPDYLLQRPEFLGGSRQPLNVQQVAQTAPSSTNEDTLADLAAYSVTVGHSHAYKGFVEHGFIIGVCAIRQKHTYQQGFERFWSRSKRVDFYDPIFSNIPMQPIFKDEIYSFGALASPSVSRPVFGYSMPWADLRYKPSRISGALRSGIGENLDVWHFGDWYTAEPFLNSEWIKETPAYVDRTLSVSMSQAPQFLLDIHIRQKAIRALPAYGIMKIGGGL</sequence>
<evidence type="ECO:0000256" key="2">
    <source>
        <dbReference type="ARBA" id="ARBA00009963"/>
    </source>
</evidence>
<evidence type="ECO:0000313" key="6">
    <source>
        <dbReference type="EMBL" id="QXP45057.1"/>
    </source>
</evidence>
<organism evidence="6">
    <name type="scientific">Microvirus mar27</name>
    <dbReference type="NCBI Taxonomy" id="2851160"/>
    <lineage>
        <taxon>Viruses</taxon>
        <taxon>Monodnaviria</taxon>
        <taxon>Sangervirae</taxon>
        <taxon>Phixviricota</taxon>
        <taxon>Malgrandaviricetes</taxon>
        <taxon>Petitvirales</taxon>
        <taxon>Microviridae</taxon>
    </lineage>
</organism>
<keyword evidence="5" id="KW-0946">Virion</keyword>
<dbReference type="GO" id="GO:0005198">
    <property type="term" value="F:structural molecule activity"/>
    <property type="evidence" value="ECO:0007669"/>
    <property type="project" value="InterPro"/>
</dbReference>
<dbReference type="Gene3D" id="2.60.169.10">
    <property type="entry name" value="Microviridae F protein"/>
    <property type="match status" value="2"/>
</dbReference>
<accession>A0A8F5XT59</accession>
<dbReference type="GO" id="GO:0039615">
    <property type="term" value="C:T=1 icosahedral viral capsid"/>
    <property type="evidence" value="ECO:0007669"/>
    <property type="project" value="UniProtKB-KW"/>
</dbReference>